<evidence type="ECO:0000313" key="2">
    <source>
        <dbReference type="EMBL" id="RIH82297.1"/>
    </source>
</evidence>
<organism evidence="2 3">
    <name type="scientific">Meiothermus luteus</name>
    <dbReference type="NCBI Taxonomy" id="2026184"/>
    <lineage>
        <taxon>Bacteria</taxon>
        <taxon>Thermotogati</taxon>
        <taxon>Deinococcota</taxon>
        <taxon>Deinococci</taxon>
        <taxon>Thermales</taxon>
        <taxon>Thermaceae</taxon>
        <taxon>Meiothermus</taxon>
    </lineage>
</organism>
<dbReference type="EMBL" id="QWKZ01000115">
    <property type="protein sequence ID" value="RIH82297.1"/>
    <property type="molecule type" value="Genomic_DNA"/>
</dbReference>
<dbReference type="AlphaFoldDB" id="A0A399ECA1"/>
<proteinExistence type="predicted"/>
<accession>A0A399ECA1</accession>
<protein>
    <submittedName>
        <fullName evidence="2">Uncharacterized protein</fullName>
    </submittedName>
</protein>
<sequence length="108" mass="12726">MLWKKKGSLRYAIVLLEEGLRRFFWAFLATFALAIAQFYLGPILTDKLGWKSETFITTFYYGGIEGFKLIQERDLAGYLGVYFDWAFPFLPLLIVILLFINPPRMEEW</sequence>
<name>A0A399ECA1_9DEIN</name>
<evidence type="ECO:0000313" key="3">
    <source>
        <dbReference type="Proteomes" id="UP000265800"/>
    </source>
</evidence>
<feature type="transmembrane region" description="Helical" evidence="1">
    <location>
        <begin position="82"/>
        <end position="100"/>
    </location>
</feature>
<keyword evidence="1" id="KW-0472">Membrane</keyword>
<keyword evidence="1" id="KW-1133">Transmembrane helix</keyword>
<reference evidence="2 3" key="1">
    <citation type="submission" date="2018-08" db="EMBL/GenBank/DDBJ databases">
        <title>Meiothermus luteus KCTC 52599 genome sequencing project.</title>
        <authorList>
            <person name="Da Costa M.S."/>
            <person name="Albuquerque L."/>
            <person name="Raposo P."/>
            <person name="Froufe H.J.C."/>
            <person name="Barroso C.S."/>
            <person name="Egas C."/>
        </authorList>
    </citation>
    <scope>NUCLEOTIDE SEQUENCE [LARGE SCALE GENOMIC DNA]</scope>
    <source>
        <strain evidence="2 3">KCTC 52599</strain>
    </source>
</reference>
<keyword evidence="1" id="KW-0812">Transmembrane</keyword>
<evidence type="ECO:0000256" key="1">
    <source>
        <dbReference type="SAM" id="Phobius"/>
    </source>
</evidence>
<keyword evidence="3" id="KW-1185">Reference proteome</keyword>
<comment type="caution">
    <text evidence="2">The sequence shown here is derived from an EMBL/GenBank/DDBJ whole genome shotgun (WGS) entry which is preliminary data.</text>
</comment>
<gene>
    <name evidence="2" type="ORF">Mlute_02532</name>
</gene>
<dbReference type="Proteomes" id="UP000265800">
    <property type="component" value="Unassembled WGS sequence"/>
</dbReference>
<feature type="transmembrane region" description="Helical" evidence="1">
    <location>
        <begin position="20"/>
        <end position="40"/>
    </location>
</feature>